<dbReference type="Proteomes" id="UP001226762">
    <property type="component" value="Unassembled WGS sequence"/>
</dbReference>
<dbReference type="InterPro" id="IPR046358">
    <property type="entry name" value="Flagellin_C"/>
</dbReference>
<dbReference type="SUPFAM" id="SSF64518">
    <property type="entry name" value="Phase 1 flagellin"/>
    <property type="match status" value="1"/>
</dbReference>
<gene>
    <name evidence="5" type="ORF">NO357_13295</name>
</gene>
<organism evidence="5 6">
    <name type="scientific">Marimonas arenosa</name>
    <dbReference type="NCBI Taxonomy" id="1795305"/>
    <lineage>
        <taxon>Bacteria</taxon>
        <taxon>Pseudomonadati</taxon>
        <taxon>Pseudomonadota</taxon>
        <taxon>Alphaproteobacteria</taxon>
        <taxon>Rhodobacterales</taxon>
        <taxon>Paracoccaceae</taxon>
        <taxon>Marimonas</taxon>
    </lineage>
</organism>
<comment type="caution">
    <text evidence="5">The sequence shown here is derived from an EMBL/GenBank/DDBJ whole genome shotgun (WGS) entry which is preliminary data.</text>
</comment>
<accession>A0AAE3WDW9</accession>
<protein>
    <submittedName>
        <fullName evidence="5">Flagellin</fullName>
    </submittedName>
</protein>
<keyword evidence="5" id="KW-0969">Cilium</keyword>
<dbReference type="InterPro" id="IPR001492">
    <property type="entry name" value="Flagellin"/>
</dbReference>
<proteinExistence type="inferred from homology"/>
<dbReference type="Gene3D" id="1.20.1330.10">
    <property type="entry name" value="f41 fragment of flagellin, N-terminal domain"/>
    <property type="match status" value="1"/>
</dbReference>
<keyword evidence="5" id="KW-0282">Flagellum</keyword>
<comment type="similarity">
    <text evidence="2">Belongs to the bacterial flagellin family.</text>
</comment>
<evidence type="ECO:0000313" key="5">
    <source>
        <dbReference type="EMBL" id="MDQ2090879.1"/>
    </source>
</evidence>
<dbReference type="Pfam" id="PF00700">
    <property type="entry name" value="Flagellin_C"/>
    <property type="match status" value="1"/>
</dbReference>
<dbReference type="PANTHER" id="PTHR42792:SF1">
    <property type="entry name" value="FLAGELLAR HOOK-ASSOCIATED PROTEIN 3"/>
    <property type="match status" value="1"/>
</dbReference>
<dbReference type="AlphaFoldDB" id="A0AAE3WDW9"/>
<keyword evidence="5" id="KW-0966">Cell projection</keyword>
<dbReference type="PANTHER" id="PTHR42792">
    <property type="entry name" value="FLAGELLIN"/>
    <property type="match status" value="1"/>
</dbReference>
<keyword evidence="3" id="KW-0975">Bacterial flagellum</keyword>
<name>A0AAE3WDW9_9RHOB</name>
<evidence type="ECO:0000256" key="3">
    <source>
        <dbReference type="ARBA" id="ARBA00023143"/>
    </source>
</evidence>
<dbReference type="RefSeq" id="WP_306736145.1">
    <property type="nucleotide sequence ID" value="NZ_JANHAX010000003.1"/>
</dbReference>
<evidence type="ECO:0000256" key="1">
    <source>
        <dbReference type="ARBA" id="ARBA00004365"/>
    </source>
</evidence>
<reference evidence="5" key="2">
    <citation type="submission" date="2023-02" db="EMBL/GenBank/DDBJ databases">
        <title>'Rhodoalgimonas zhirmunskyi' gen. nov., isolated from a red alga.</title>
        <authorList>
            <person name="Nedashkovskaya O.I."/>
            <person name="Otstavnykh N.Y."/>
            <person name="Bystritskaya E.P."/>
            <person name="Balabanova L.A."/>
            <person name="Isaeva M.P."/>
        </authorList>
    </citation>
    <scope>NUCLEOTIDE SEQUENCE</scope>
    <source>
        <strain evidence="5">KCTC 52189</strain>
    </source>
</reference>
<dbReference type="EMBL" id="JANHAX010000003">
    <property type="protein sequence ID" value="MDQ2090879.1"/>
    <property type="molecule type" value="Genomic_DNA"/>
</dbReference>
<keyword evidence="6" id="KW-1185">Reference proteome</keyword>
<dbReference type="GO" id="GO:0009288">
    <property type="term" value="C:bacterial-type flagellum"/>
    <property type="evidence" value="ECO:0007669"/>
    <property type="project" value="UniProtKB-SubCell"/>
</dbReference>
<feature type="domain" description="Flagellin C-terminal" evidence="4">
    <location>
        <begin position="257"/>
        <end position="335"/>
    </location>
</feature>
<sequence length="336" mass="35787">MPLYSIGDLASSFILRRQNLRLNQDLARLSQELASGTAADIPRHLDGNYAYLGDIERGLRVNEGFATAAKEAAFVTGAMQTALDRVQHTTTKLSADLVMAGKTSLPEVTETASNAARGELGALLSALNTNVAGRALFSGIATDALSFASADTFIADLKIAVAGEVTLGGILTAIDDWFNLPGGGFETVGYLGSDTDLPPFLVGEGETVDLDLRGDSQIVRDMLKHTTIAALASDPDLAYPSYLQGELLVAAGEGMMTAQDELAQIRADLGYAEARIEENRTRLSTESTGLEMARGELLGVDLYDTATRLENVQFQLEALYTATARLSGLSLVEYLR</sequence>
<evidence type="ECO:0000256" key="2">
    <source>
        <dbReference type="ARBA" id="ARBA00005709"/>
    </source>
</evidence>
<comment type="subcellular location">
    <subcellularLocation>
        <location evidence="1">Bacterial flagellum</location>
    </subcellularLocation>
</comment>
<reference evidence="5" key="1">
    <citation type="submission" date="2022-07" db="EMBL/GenBank/DDBJ databases">
        <authorList>
            <person name="Otstavnykh N."/>
            <person name="Isaeva M."/>
            <person name="Bystritskaya E."/>
        </authorList>
    </citation>
    <scope>NUCLEOTIDE SEQUENCE</scope>
    <source>
        <strain evidence="5">KCTC 52189</strain>
    </source>
</reference>
<dbReference type="GO" id="GO:0005198">
    <property type="term" value="F:structural molecule activity"/>
    <property type="evidence" value="ECO:0007669"/>
    <property type="project" value="InterPro"/>
</dbReference>
<evidence type="ECO:0000313" key="6">
    <source>
        <dbReference type="Proteomes" id="UP001226762"/>
    </source>
</evidence>
<evidence type="ECO:0000259" key="4">
    <source>
        <dbReference type="Pfam" id="PF00700"/>
    </source>
</evidence>